<dbReference type="OrthoDB" id="3224585at2759"/>
<evidence type="ECO:0000313" key="2">
    <source>
        <dbReference type="EMBL" id="OJA17196.1"/>
    </source>
</evidence>
<gene>
    <name evidence="2" type="ORF">AZE42_00173</name>
</gene>
<dbReference type="AlphaFoldDB" id="A0A1J8QZU6"/>
<proteinExistence type="predicted"/>
<feature type="region of interest" description="Disordered" evidence="1">
    <location>
        <begin position="1"/>
        <end position="24"/>
    </location>
</feature>
<feature type="region of interest" description="Disordered" evidence="1">
    <location>
        <begin position="52"/>
        <end position="110"/>
    </location>
</feature>
<reference evidence="2 3" key="1">
    <citation type="submission" date="2016-03" db="EMBL/GenBank/DDBJ databases">
        <title>Comparative genomics of the ectomycorrhizal sister species Rhizopogon vinicolor and Rhizopogon vesiculosus (Basidiomycota: Boletales) reveals a divergence of the mating type B locus.</title>
        <authorList>
            <person name="Mujic A.B."/>
            <person name="Kuo A."/>
            <person name="Tritt A."/>
            <person name="Lipzen A."/>
            <person name="Chen C."/>
            <person name="Johnson J."/>
            <person name="Sharma A."/>
            <person name="Barry K."/>
            <person name="Grigoriev I.V."/>
            <person name="Spatafora J.W."/>
        </authorList>
    </citation>
    <scope>NUCLEOTIDE SEQUENCE [LARGE SCALE GENOMIC DNA]</scope>
    <source>
        <strain evidence="2 3">AM-OR11-056</strain>
    </source>
</reference>
<evidence type="ECO:0000256" key="1">
    <source>
        <dbReference type="SAM" id="MobiDB-lite"/>
    </source>
</evidence>
<organism evidence="2 3">
    <name type="scientific">Rhizopogon vesiculosus</name>
    <dbReference type="NCBI Taxonomy" id="180088"/>
    <lineage>
        <taxon>Eukaryota</taxon>
        <taxon>Fungi</taxon>
        <taxon>Dikarya</taxon>
        <taxon>Basidiomycota</taxon>
        <taxon>Agaricomycotina</taxon>
        <taxon>Agaricomycetes</taxon>
        <taxon>Agaricomycetidae</taxon>
        <taxon>Boletales</taxon>
        <taxon>Suillineae</taxon>
        <taxon>Rhizopogonaceae</taxon>
        <taxon>Rhizopogon</taxon>
    </lineage>
</organism>
<dbReference type="EMBL" id="LVVM01002157">
    <property type="protein sequence ID" value="OJA17196.1"/>
    <property type="molecule type" value="Genomic_DNA"/>
</dbReference>
<accession>A0A1J8QZU6</accession>
<comment type="caution">
    <text evidence="2">The sequence shown here is derived from an EMBL/GenBank/DDBJ whole genome shotgun (WGS) entry which is preliminary data.</text>
</comment>
<keyword evidence="3" id="KW-1185">Reference proteome</keyword>
<sequence length="131" mass="15043">MGSSQASYRHFMTPINRKSLNRMSARNHHELTKLVAKEGTNRTDEELTFKKPFQTVSRPPTTDHNIHEDYVRHPPHNTPDPDATTSRQPGKKEWARKPEPMEVGILGNMETGRLHQADIEGDILKRSSVHR</sequence>
<dbReference type="Proteomes" id="UP000183567">
    <property type="component" value="Unassembled WGS sequence"/>
</dbReference>
<protein>
    <submittedName>
        <fullName evidence="2">Uncharacterized protein</fullName>
    </submittedName>
</protein>
<feature type="compositionally biased region" description="Polar residues" evidence="1">
    <location>
        <begin position="54"/>
        <end position="63"/>
    </location>
</feature>
<evidence type="ECO:0000313" key="3">
    <source>
        <dbReference type="Proteomes" id="UP000183567"/>
    </source>
</evidence>
<name>A0A1J8QZU6_9AGAM</name>
<feature type="compositionally biased region" description="Basic and acidic residues" evidence="1">
    <location>
        <begin position="90"/>
        <end position="100"/>
    </location>
</feature>